<proteinExistence type="predicted"/>
<organism evidence="1">
    <name type="scientific">Acidithiobacillus ferrivorans</name>
    <dbReference type="NCBI Taxonomy" id="160808"/>
    <lineage>
        <taxon>Bacteria</taxon>
        <taxon>Pseudomonadati</taxon>
        <taxon>Pseudomonadota</taxon>
        <taxon>Acidithiobacillia</taxon>
        <taxon>Acidithiobacillales</taxon>
        <taxon>Acidithiobacillaceae</taxon>
        <taxon>Acidithiobacillus</taxon>
    </lineage>
</organism>
<reference evidence="1" key="1">
    <citation type="submission" date="2014-03" db="EMBL/GenBank/DDBJ databases">
        <authorList>
            <person name="Genoscope - CEA"/>
        </authorList>
    </citation>
    <scope>NUCLEOTIDE SEQUENCE [LARGE SCALE GENOMIC DNA]</scope>
    <source>
        <strain evidence="1">CF27</strain>
    </source>
</reference>
<sequence>MQPDFLCNGPTQMLIMLNVQRRQHASQKDKPKFGSYLC</sequence>
<dbReference type="Proteomes" id="UP000193925">
    <property type="component" value="Chromosome AFERRI"/>
</dbReference>
<evidence type="ECO:0000313" key="3">
    <source>
        <dbReference type="Proteomes" id="UP000193925"/>
    </source>
</evidence>
<evidence type="ECO:0000313" key="2">
    <source>
        <dbReference type="EMBL" id="SMH66047.1"/>
    </source>
</evidence>
<name>A0A060URL1_9PROT</name>
<evidence type="ECO:0000313" key="1">
    <source>
        <dbReference type="EMBL" id="CDQ11035.1"/>
    </source>
</evidence>
<dbReference type="AlphaFoldDB" id="A0A060URL1"/>
<reference evidence="2 3" key="3">
    <citation type="submission" date="2017-03" db="EMBL/GenBank/DDBJ databases">
        <authorList>
            <person name="Regsiter A."/>
            <person name="William W."/>
        </authorList>
    </citation>
    <scope>NUCLEOTIDE SEQUENCE [LARGE SCALE GENOMIC DNA]</scope>
    <source>
        <strain evidence="2">PRJEB5721</strain>
    </source>
</reference>
<dbReference type="EMBL" id="LT841305">
    <property type="protein sequence ID" value="SMH66047.1"/>
    <property type="molecule type" value="Genomic_DNA"/>
</dbReference>
<dbReference type="EMBL" id="CCCS020000044">
    <property type="protein sequence ID" value="CDQ11035.1"/>
    <property type="molecule type" value="Genomic_DNA"/>
</dbReference>
<protein>
    <submittedName>
        <fullName evidence="1">Uncharacterized protein</fullName>
    </submittedName>
</protein>
<keyword evidence="3" id="KW-1185">Reference proteome</keyword>
<reference evidence="1" key="2">
    <citation type="submission" date="2014-07" db="EMBL/GenBank/DDBJ databases">
        <title>Initial genome analysis of the psychrotolerant acidophile Acidithiobacillus ferrivorans CF27: insights into iron and sulfur oxidation pathways and into biofilm formation.</title>
        <authorList>
            <person name="Talla E."/>
            <person name="Hedrich S."/>
            <person name="Mangenot S."/>
            <person name="Ji B."/>
            <person name="Johnson D.B."/>
            <person name="Barbe V."/>
            <person name="Bonnefoy V."/>
        </authorList>
    </citation>
    <scope>NUCLEOTIDE SEQUENCE [LARGE SCALE GENOMIC DNA]</scope>
    <source>
        <strain evidence="1">CF27</strain>
    </source>
</reference>
<gene>
    <name evidence="2" type="ORF">AFERRI_20836</name>
    <name evidence="1" type="ORF">AFERRI_490006</name>
</gene>
<accession>A0A060URL1</accession>